<proteinExistence type="predicted"/>
<accession>A0A6A6WYR9</accession>
<dbReference type="EMBL" id="MU002165">
    <property type="protein sequence ID" value="KAF2789068.1"/>
    <property type="molecule type" value="Genomic_DNA"/>
</dbReference>
<dbReference type="AlphaFoldDB" id="A0A6A6WYR9"/>
<keyword evidence="2" id="KW-1185">Reference proteome</keyword>
<reference evidence="1" key="1">
    <citation type="journal article" date="2020" name="Stud. Mycol.">
        <title>101 Dothideomycetes genomes: a test case for predicting lifestyles and emergence of pathogens.</title>
        <authorList>
            <person name="Haridas S."/>
            <person name="Albert R."/>
            <person name="Binder M."/>
            <person name="Bloem J."/>
            <person name="Labutti K."/>
            <person name="Salamov A."/>
            <person name="Andreopoulos B."/>
            <person name="Baker S."/>
            <person name="Barry K."/>
            <person name="Bills G."/>
            <person name="Bluhm B."/>
            <person name="Cannon C."/>
            <person name="Castanera R."/>
            <person name="Culley D."/>
            <person name="Daum C."/>
            <person name="Ezra D."/>
            <person name="Gonzalez J."/>
            <person name="Henrissat B."/>
            <person name="Kuo A."/>
            <person name="Liang C."/>
            <person name="Lipzen A."/>
            <person name="Lutzoni F."/>
            <person name="Magnuson J."/>
            <person name="Mondo S."/>
            <person name="Nolan M."/>
            <person name="Ohm R."/>
            <person name="Pangilinan J."/>
            <person name="Park H.-J."/>
            <person name="Ramirez L."/>
            <person name="Alfaro M."/>
            <person name="Sun H."/>
            <person name="Tritt A."/>
            <person name="Yoshinaga Y."/>
            <person name="Zwiers L.-H."/>
            <person name="Turgeon B."/>
            <person name="Goodwin S."/>
            <person name="Spatafora J."/>
            <person name="Crous P."/>
            <person name="Grigoriev I."/>
        </authorList>
    </citation>
    <scope>NUCLEOTIDE SEQUENCE</scope>
    <source>
        <strain evidence="1">CBS 109.77</strain>
    </source>
</reference>
<dbReference type="OrthoDB" id="3755437at2759"/>
<organism evidence="1 2">
    <name type="scientific">Melanomma pulvis-pyrius CBS 109.77</name>
    <dbReference type="NCBI Taxonomy" id="1314802"/>
    <lineage>
        <taxon>Eukaryota</taxon>
        <taxon>Fungi</taxon>
        <taxon>Dikarya</taxon>
        <taxon>Ascomycota</taxon>
        <taxon>Pezizomycotina</taxon>
        <taxon>Dothideomycetes</taxon>
        <taxon>Pleosporomycetidae</taxon>
        <taxon>Pleosporales</taxon>
        <taxon>Melanommataceae</taxon>
        <taxon>Melanomma</taxon>
    </lineage>
</organism>
<evidence type="ECO:0000313" key="1">
    <source>
        <dbReference type="EMBL" id="KAF2789068.1"/>
    </source>
</evidence>
<gene>
    <name evidence="1" type="ORF">K505DRAFT_393292</name>
</gene>
<evidence type="ECO:0008006" key="3">
    <source>
        <dbReference type="Google" id="ProtNLM"/>
    </source>
</evidence>
<protein>
    <recommendedName>
        <fullName evidence="3">F-box domain-containing protein</fullName>
    </recommendedName>
</protein>
<sequence length="373" mass="44741">MDIIASSTQSPQTPASTLPRLPPELWGNILRLVPNRWELWQNCRQVSRAFRNDVEFLFSETVLPITTIYWRYIEREATHQCPTEVRGRFIRLSQDKSRAYFCVKPRCAYFDRQYAHTHTHDYDEFEQYFANYRTETLWQQLQLEKRYPRCWIQIGDHDINSTEFHDTELPGLAFHIPQEEISLDWKKLYAFFYREEEMLQRLQLYENPDENYWRLDLPSQSPITISVQDALSFKNRFGKGSQLRLLVRTARFQHYLRKIGQPSHEIDLLLQFKFKISLGGYDHLQYKIQREFWSTVMEMRRKAFIHWGACHNFQEALFCGTRMLVEDPAAQGYMPLPPSWHGIRWIKYMDAESSAVHWEAEDMARGWEDCLSI</sequence>
<name>A0A6A6WYR9_9PLEO</name>
<dbReference type="Proteomes" id="UP000799757">
    <property type="component" value="Unassembled WGS sequence"/>
</dbReference>
<evidence type="ECO:0000313" key="2">
    <source>
        <dbReference type="Proteomes" id="UP000799757"/>
    </source>
</evidence>